<reference evidence="2 3" key="1">
    <citation type="journal article" date="2014" name="BMC Genomics">
        <title>Oil accumulation mechanisms of the oleaginous microalga Chlorella protothecoides revealed through its genome, transcriptomes, and proteomes.</title>
        <authorList>
            <person name="Gao C."/>
            <person name="Wang Y."/>
            <person name="Shen Y."/>
            <person name="Yan D."/>
            <person name="He X."/>
            <person name="Dai J."/>
            <person name="Wu Q."/>
        </authorList>
    </citation>
    <scope>NUCLEOTIDE SEQUENCE [LARGE SCALE GENOMIC DNA]</scope>
    <source>
        <strain evidence="2 3">0710</strain>
    </source>
</reference>
<name>A0A087SE00_AUXPR</name>
<keyword evidence="1" id="KW-0732">Signal</keyword>
<sequence>MAALAACALLGWWRNLHLSDEAIVGPCRKEFKVLALQRLAVATSLNGSKVHWRHPPRLRSLWLVPLITDARATSMRTRSLHLVSEEDLRGLPEVCPDLVSLSLQDADVTPPPSLARLPFQHTVAIDDPLLCLFGLADLPHLRSLTLGVLWVGTPSPHPGAACAFAWVAPDDVPETHVGLRLLACVRERRSCWNVLPSCCVVHIEAELWHQLAAMPEAQLSSDEVEGAQEWSSLEWRNDHLKHYYHCLEEAQPLIG</sequence>
<evidence type="ECO:0000313" key="3">
    <source>
        <dbReference type="Proteomes" id="UP000028924"/>
    </source>
</evidence>
<organism evidence="2 3">
    <name type="scientific">Auxenochlorella protothecoides</name>
    <name type="common">Green microalga</name>
    <name type="synonym">Chlorella protothecoides</name>
    <dbReference type="NCBI Taxonomy" id="3075"/>
    <lineage>
        <taxon>Eukaryota</taxon>
        <taxon>Viridiplantae</taxon>
        <taxon>Chlorophyta</taxon>
        <taxon>core chlorophytes</taxon>
        <taxon>Trebouxiophyceae</taxon>
        <taxon>Chlorellales</taxon>
        <taxon>Chlorellaceae</taxon>
        <taxon>Auxenochlorella</taxon>
    </lineage>
</organism>
<evidence type="ECO:0000313" key="2">
    <source>
        <dbReference type="EMBL" id="KFM23954.1"/>
    </source>
</evidence>
<proteinExistence type="predicted"/>
<dbReference type="Proteomes" id="UP000028924">
    <property type="component" value="Unassembled WGS sequence"/>
</dbReference>
<dbReference type="AlphaFoldDB" id="A0A087SE00"/>
<evidence type="ECO:0000256" key="1">
    <source>
        <dbReference type="SAM" id="SignalP"/>
    </source>
</evidence>
<accession>A0A087SE00</accession>
<dbReference type="EMBL" id="KL662101">
    <property type="protein sequence ID" value="KFM23954.1"/>
    <property type="molecule type" value="Genomic_DNA"/>
</dbReference>
<dbReference type="GeneID" id="23618313"/>
<feature type="chain" id="PRO_5001828788" evidence="1">
    <location>
        <begin position="19"/>
        <end position="255"/>
    </location>
</feature>
<dbReference type="KEGG" id="apro:F751_6922"/>
<gene>
    <name evidence="2" type="ORF">F751_6922</name>
</gene>
<feature type="signal peptide" evidence="1">
    <location>
        <begin position="1"/>
        <end position="18"/>
    </location>
</feature>
<protein>
    <submittedName>
        <fullName evidence="2">Uncharacterized protein</fullName>
    </submittedName>
</protein>
<keyword evidence="3" id="KW-1185">Reference proteome</keyword>
<dbReference type="RefSeq" id="XP_011396832.1">
    <property type="nucleotide sequence ID" value="XM_011398530.1"/>
</dbReference>